<keyword evidence="5" id="KW-0677">Repeat</keyword>
<reference evidence="13" key="1">
    <citation type="journal article" date="2021" name="New Phytol.">
        <title>Evolutionary innovations through gain and loss of genes in the ectomycorrhizal Boletales.</title>
        <authorList>
            <person name="Wu G."/>
            <person name="Miyauchi S."/>
            <person name="Morin E."/>
            <person name="Kuo A."/>
            <person name="Drula E."/>
            <person name="Varga T."/>
            <person name="Kohler A."/>
            <person name="Feng B."/>
            <person name="Cao Y."/>
            <person name="Lipzen A."/>
            <person name="Daum C."/>
            <person name="Hundley H."/>
            <person name="Pangilinan J."/>
            <person name="Johnson J."/>
            <person name="Barry K."/>
            <person name="LaButti K."/>
            <person name="Ng V."/>
            <person name="Ahrendt S."/>
            <person name="Min B."/>
            <person name="Choi I.G."/>
            <person name="Park H."/>
            <person name="Plett J.M."/>
            <person name="Magnuson J."/>
            <person name="Spatafora J.W."/>
            <person name="Nagy L.G."/>
            <person name="Henrissat B."/>
            <person name="Grigoriev I.V."/>
            <person name="Yang Z.L."/>
            <person name="Xu J."/>
            <person name="Martin F.M."/>
        </authorList>
    </citation>
    <scope>NUCLEOTIDE SEQUENCE</scope>
    <source>
        <strain evidence="13">KKN 215</strain>
    </source>
</reference>
<protein>
    <submittedName>
        <fullName evidence="13">WD40 repeat-like protein</fullName>
    </submittedName>
</protein>
<dbReference type="GO" id="GO:0003400">
    <property type="term" value="P:regulation of COPII vesicle coating"/>
    <property type="evidence" value="ECO:0007669"/>
    <property type="project" value="TreeGrafter"/>
</dbReference>
<keyword evidence="6" id="KW-0256">Endoplasmic reticulum</keyword>
<dbReference type="GO" id="GO:0006888">
    <property type="term" value="P:endoplasmic reticulum to Golgi vesicle-mediated transport"/>
    <property type="evidence" value="ECO:0007669"/>
    <property type="project" value="TreeGrafter"/>
</dbReference>
<evidence type="ECO:0000256" key="12">
    <source>
        <dbReference type="SAM" id="Phobius"/>
    </source>
</evidence>
<dbReference type="GO" id="GO:0005085">
    <property type="term" value="F:guanyl-nucleotide exchange factor activity"/>
    <property type="evidence" value="ECO:0007669"/>
    <property type="project" value="InterPro"/>
</dbReference>
<evidence type="ECO:0000256" key="7">
    <source>
        <dbReference type="ARBA" id="ARBA00022892"/>
    </source>
</evidence>
<dbReference type="OrthoDB" id="2013972at2759"/>
<dbReference type="InterPro" id="IPR045260">
    <property type="entry name" value="Sec12-like"/>
</dbReference>
<evidence type="ECO:0000313" key="14">
    <source>
        <dbReference type="Proteomes" id="UP000813824"/>
    </source>
</evidence>
<feature type="transmembrane region" description="Helical" evidence="12">
    <location>
        <begin position="362"/>
        <end position="381"/>
    </location>
</feature>
<dbReference type="SMART" id="SM00320">
    <property type="entry name" value="WD40"/>
    <property type="match status" value="3"/>
</dbReference>
<dbReference type="AlphaFoldDB" id="A0A8K0UWX2"/>
<proteinExistence type="predicted"/>
<keyword evidence="8" id="KW-0653">Protein transport</keyword>
<keyword evidence="7" id="KW-0931">ER-Golgi transport</keyword>
<keyword evidence="9 12" id="KW-1133">Transmembrane helix</keyword>
<dbReference type="Pfam" id="PF00400">
    <property type="entry name" value="WD40"/>
    <property type="match status" value="1"/>
</dbReference>
<evidence type="ECO:0000256" key="1">
    <source>
        <dbReference type="ARBA" id="ARBA00004648"/>
    </source>
</evidence>
<dbReference type="PROSITE" id="PS50082">
    <property type="entry name" value="WD_REPEATS_2"/>
    <property type="match status" value="1"/>
</dbReference>
<keyword evidence="4 12" id="KW-0812">Transmembrane</keyword>
<dbReference type="SUPFAM" id="SSF50978">
    <property type="entry name" value="WD40 repeat-like"/>
    <property type="match status" value="1"/>
</dbReference>
<sequence length="387" mass="42434">MRTKHFVHSLPAFPVYSCAFVSPHELVLGGGGGQSKTGIKNKLRLYEVKSEDAIDLRNELELAAGEDVPMSMAANVEAKHIVCGVNSSLEFLKVGSNQNCRSYDVKESKISPLVTQSTLKLDNADDDFQKITVFSPDHTLLAVAGTKDLALLRYPSLEPVALPISLPKGEIYDATFSSSTLVVATTVNLLIYSLPPLSEEKKSPALPELELVNTIDRPSLPGSDAGSSFRCARFHPSDFKILYTVINTVAPKKARKNAPKRAYICKWDTETWKVKKYRKVSDRPLTCFDVSPSGMILAFGSSDYTVGVVDASTFAPVITILKAHEFPPTTLKFNPESKLLVSGSADNTIRIVSVPEYRGESWSSWIIVIVTLLIILFAIIAQQMHNS</sequence>
<evidence type="ECO:0000256" key="9">
    <source>
        <dbReference type="ARBA" id="ARBA00022989"/>
    </source>
</evidence>
<evidence type="ECO:0000256" key="4">
    <source>
        <dbReference type="ARBA" id="ARBA00022692"/>
    </source>
</evidence>
<dbReference type="PANTHER" id="PTHR23284:SF0">
    <property type="entry name" value="PROLACTIN REGULATORY ELEMENT-BINDING PROTEIN"/>
    <property type="match status" value="1"/>
</dbReference>
<dbReference type="InterPro" id="IPR036322">
    <property type="entry name" value="WD40_repeat_dom_sf"/>
</dbReference>
<dbReference type="EMBL" id="JAEVFJ010000003">
    <property type="protein sequence ID" value="KAH8106308.1"/>
    <property type="molecule type" value="Genomic_DNA"/>
</dbReference>
<dbReference type="GO" id="GO:0005789">
    <property type="term" value="C:endoplasmic reticulum membrane"/>
    <property type="evidence" value="ECO:0007669"/>
    <property type="project" value="UniProtKB-SubCell"/>
</dbReference>
<keyword evidence="10 12" id="KW-0472">Membrane</keyword>
<evidence type="ECO:0000256" key="5">
    <source>
        <dbReference type="ARBA" id="ARBA00022737"/>
    </source>
</evidence>
<dbReference type="InterPro" id="IPR001680">
    <property type="entry name" value="WD40_rpt"/>
</dbReference>
<gene>
    <name evidence="13" type="ORF">BXZ70DRAFT_919081</name>
</gene>
<comment type="subcellular location">
    <subcellularLocation>
        <location evidence="1">Endoplasmic reticulum membrane</location>
        <topology evidence="1">Single-pass type II membrane protein</topology>
    </subcellularLocation>
</comment>
<dbReference type="PROSITE" id="PS50294">
    <property type="entry name" value="WD_REPEATS_REGION"/>
    <property type="match status" value="1"/>
</dbReference>
<evidence type="ECO:0000256" key="3">
    <source>
        <dbReference type="ARBA" id="ARBA00022574"/>
    </source>
</evidence>
<dbReference type="Gene3D" id="2.130.10.10">
    <property type="entry name" value="YVTN repeat-like/Quinoprotein amine dehydrogenase"/>
    <property type="match status" value="1"/>
</dbReference>
<evidence type="ECO:0000256" key="11">
    <source>
        <dbReference type="PROSITE-ProRule" id="PRU00221"/>
    </source>
</evidence>
<name>A0A8K0UWX2_9AGAR</name>
<keyword evidence="3 11" id="KW-0853">WD repeat</keyword>
<dbReference type="Proteomes" id="UP000813824">
    <property type="component" value="Unassembled WGS sequence"/>
</dbReference>
<dbReference type="PANTHER" id="PTHR23284">
    <property type="entry name" value="PROLACTIN REGULATORY ELEMENT BINDING PROTEIN"/>
    <property type="match status" value="1"/>
</dbReference>
<feature type="repeat" description="WD" evidence="11">
    <location>
        <begin position="321"/>
        <end position="351"/>
    </location>
</feature>
<dbReference type="InterPro" id="IPR015943">
    <property type="entry name" value="WD40/YVTN_repeat-like_dom_sf"/>
</dbReference>
<evidence type="ECO:0000313" key="13">
    <source>
        <dbReference type="EMBL" id="KAH8106308.1"/>
    </source>
</evidence>
<accession>A0A8K0UWX2</accession>
<evidence type="ECO:0000256" key="6">
    <source>
        <dbReference type="ARBA" id="ARBA00022824"/>
    </source>
</evidence>
<comment type="caution">
    <text evidence="13">The sequence shown here is derived from an EMBL/GenBank/DDBJ whole genome shotgun (WGS) entry which is preliminary data.</text>
</comment>
<evidence type="ECO:0000256" key="8">
    <source>
        <dbReference type="ARBA" id="ARBA00022927"/>
    </source>
</evidence>
<evidence type="ECO:0000256" key="2">
    <source>
        <dbReference type="ARBA" id="ARBA00022448"/>
    </source>
</evidence>
<dbReference type="GO" id="GO:0015031">
    <property type="term" value="P:protein transport"/>
    <property type="evidence" value="ECO:0007669"/>
    <property type="project" value="UniProtKB-KW"/>
</dbReference>
<organism evidence="13 14">
    <name type="scientific">Cristinia sonorae</name>
    <dbReference type="NCBI Taxonomy" id="1940300"/>
    <lineage>
        <taxon>Eukaryota</taxon>
        <taxon>Fungi</taxon>
        <taxon>Dikarya</taxon>
        <taxon>Basidiomycota</taxon>
        <taxon>Agaricomycotina</taxon>
        <taxon>Agaricomycetes</taxon>
        <taxon>Agaricomycetidae</taxon>
        <taxon>Agaricales</taxon>
        <taxon>Pleurotineae</taxon>
        <taxon>Stephanosporaceae</taxon>
        <taxon>Cristinia</taxon>
    </lineage>
</organism>
<keyword evidence="2" id="KW-0813">Transport</keyword>
<keyword evidence="14" id="KW-1185">Reference proteome</keyword>
<evidence type="ECO:0000256" key="10">
    <source>
        <dbReference type="ARBA" id="ARBA00023136"/>
    </source>
</evidence>